<protein>
    <recommendedName>
        <fullName evidence="1">Surface-adhesin protein E-like domain-containing protein</fullName>
    </recommendedName>
</protein>
<comment type="caution">
    <text evidence="2">The sequence shown here is derived from an EMBL/GenBank/DDBJ whole genome shotgun (WGS) entry which is preliminary data.</text>
</comment>
<dbReference type="Pfam" id="PF16747">
    <property type="entry name" value="Adhesin_E"/>
    <property type="match status" value="1"/>
</dbReference>
<dbReference type="Proteomes" id="UP000529946">
    <property type="component" value="Unassembled WGS sequence"/>
</dbReference>
<dbReference type="AlphaFoldDB" id="A0A7W6JDB0"/>
<keyword evidence="3" id="KW-1185">Reference proteome</keyword>
<name>A0A7W6JDB0_9CAUL</name>
<reference evidence="2 3" key="1">
    <citation type="submission" date="2020-08" db="EMBL/GenBank/DDBJ databases">
        <title>Genomic Encyclopedia of Type Strains, Phase IV (KMG-IV): sequencing the most valuable type-strain genomes for metagenomic binning, comparative biology and taxonomic classification.</title>
        <authorList>
            <person name="Goeker M."/>
        </authorList>
    </citation>
    <scope>NUCLEOTIDE SEQUENCE [LARGE SCALE GENOMIC DNA]</scope>
    <source>
        <strain evidence="2 3">DSM 23960</strain>
    </source>
</reference>
<evidence type="ECO:0000313" key="2">
    <source>
        <dbReference type="EMBL" id="MBB4082063.1"/>
    </source>
</evidence>
<feature type="domain" description="Surface-adhesin protein E-like" evidence="1">
    <location>
        <begin position="23"/>
        <end position="122"/>
    </location>
</feature>
<proteinExistence type="predicted"/>
<dbReference type="InterPro" id="IPR031939">
    <property type="entry name" value="Adhesin_E-like"/>
</dbReference>
<gene>
    <name evidence="2" type="ORF">GGR12_000902</name>
</gene>
<organism evidence="2 3">
    <name type="scientific">Brevundimonas lenta</name>
    <dbReference type="NCBI Taxonomy" id="424796"/>
    <lineage>
        <taxon>Bacteria</taxon>
        <taxon>Pseudomonadati</taxon>
        <taxon>Pseudomonadota</taxon>
        <taxon>Alphaproteobacteria</taxon>
        <taxon>Caulobacterales</taxon>
        <taxon>Caulobacteraceae</taxon>
        <taxon>Brevundimonas</taxon>
    </lineage>
</organism>
<evidence type="ECO:0000313" key="3">
    <source>
        <dbReference type="Proteomes" id="UP000529946"/>
    </source>
</evidence>
<evidence type="ECO:0000259" key="1">
    <source>
        <dbReference type="Pfam" id="PF16747"/>
    </source>
</evidence>
<dbReference type="RefSeq" id="WP_183203190.1">
    <property type="nucleotide sequence ID" value="NZ_BAAAER010000004.1"/>
</dbReference>
<accession>A0A7W6JDB0</accession>
<dbReference type="EMBL" id="JACIDM010000001">
    <property type="protein sequence ID" value="MBB4082063.1"/>
    <property type="molecule type" value="Genomic_DNA"/>
</dbReference>
<sequence length="154" mass="15995">MSANILAVVAVAILSTQASGGAWRVVSLGETSAFAVDAASITTEGDWRAGEVLLAGASSSPIADDFVLHFQADCPGNRIRQTRMAAWSREGVLRGEAPAPDNPWAPISPGTAVESIALALCEGVFMDDAPFARNHVEAAARMRRGLDSMNAGAD</sequence>